<dbReference type="GO" id="GO:0009231">
    <property type="term" value="P:riboflavin biosynthetic process"/>
    <property type="evidence" value="ECO:0007669"/>
    <property type="project" value="TreeGrafter"/>
</dbReference>
<keyword evidence="3" id="KW-0378">Hydrolase</keyword>
<dbReference type="eggNOG" id="COG1402">
    <property type="taxonomic scope" value="Bacteria"/>
</dbReference>
<dbReference type="EMBL" id="CP001854">
    <property type="protein sequence ID" value="ADB50636.1"/>
    <property type="molecule type" value="Genomic_DNA"/>
</dbReference>
<sequence length="256" mass="26759">MSLVELERITWQQAEAIGADAVGFVAIGATEQHGPHLPMGTDTEIARALTRAVGARVAVPLAATPVISCGLSDHHLGFPGTISLSEETVAGVLDAHLAGLARMGVRRVALVSGHGGNFAFLGRYAQRCGERHPDLAVVAFDDLWAFLEAMTAAGRAHGLDPVACDSHAGQLETSVALAIYGEQGVRPFDDVEGYTASEPDWAERMFREGLRGFAASGVLGRPAGATAAAGRAMIELLAETVADWLVAQLGVERAAR</sequence>
<dbReference type="InterPro" id="IPR024087">
    <property type="entry name" value="Creatininase-like_sf"/>
</dbReference>
<dbReference type="OrthoDB" id="9801445at2"/>
<comment type="cofactor">
    <cofactor evidence="1">
        <name>Zn(2+)</name>
        <dbReference type="ChEBI" id="CHEBI:29105"/>
    </cofactor>
</comment>
<evidence type="ECO:0000313" key="6">
    <source>
        <dbReference type="EMBL" id="ADB50636.1"/>
    </source>
</evidence>
<organism evidence="6 7">
    <name type="scientific">Conexibacter woesei (strain DSM 14684 / CCUG 47730 / CIP 108061 / JCM 11494 / NBRC 100937 / ID131577)</name>
    <dbReference type="NCBI Taxonomy" id="469383"/>
    <lineage>
        <taxon>Bacteria</taxon>
        <taxon>Bacillati</taxon>
        <taxon>Actinomycetota</taxon>
        <taxon>Thermoleophilia</taxon>
        <taxon>Solirubrobacterales</taxon>
        <taxon>Conexibacteraceae</taxon>
        <taxon>Conexibacter</taxon>
    </lineage>
</organism>
<dbReference type="GO" id="GO:0016811">
    <property type="term" value="F:hydrolase activity, acting on carbon-nitrogen (but not peptide) bonds, in linear amides"/>
    <property type="evidence" value="ECO:0007669"/>
    <property type="project" value="TreeGrafter"/>
</dbReference>
<dbReference type="HOGENOM" id="CLU_055029_3_1_11"/>
<dbReference type="AlphaFoldDB" id="D3F5G9"/>
<evidence type="ECO:0000256" key="1">
    <source>
        <dbReference type="ARBA" id="ARBA00001947"/>
    </source>
</evidence>
<accession>D3F5G9</accession>
<dbReference type="InterPro" id="IPR003785">
    <property type="entry name" value="Creatininase/forma_Hydrolase"/>
</dbReference>
<dbReference type="SUPFAM" id="SSF102215">
    <property type="entry name" value="Creatininase"/>
    <property type="match status" value="1"/>
</dbReference>
<evidence type="ECO:0000256" key="5">
    <source>
        <dbReference type="ARBA" id="ARBA00024029"/>
    </source>
</evidence>
<reference evidence="7" key="2">
    <citation type="submission" date="2010-01" db="EMBL/GenBank/DDBJ databases">
        <title>The complete genome of Conexibacter woesei DSM 14684.</title>
        <authorList>
            <consortium name="US DOE Joint Genome Institute (JGI-PGF)"/>
            <person name="Lucas S."/>
            <person name="Copeland A."/>
            <person name="Lapidus A."/>
            <person name="Glavina del Rio T."/>
            <person name="Dalin E."/>
            <person name="Tice H."/>
            <person name="Bruce D."/>
            <person name="Goodwin L."/>
            <person name="Pitluck S."/>
            <person name="Kyrpides N."/>
            <person name="Mavromatis K."/>
            <person name="Ivanova N."/>
            <person name="Mikhailova N."/>
            <person name="Chertkov O."/>
            <person name="Brettin T."/>
            <person name="Detter J.C."/>
            <person name="Han C."/>
            <person name="Larimer F."/>
            <person name="Land M."/>
            <person name="Hauser L."/>
            <person name="Markowitz V."/>
            <person name="Cheng J.-F."/>
            <person name="Hugenholtz P."/>
            <person name="Woyke T."/>
            <person name="Wu D."/>
            <person name="Pukall R."/>
            <person name="Steenblock K."/>
            <person name="Schneider S."/>
            <person name="Klenk H.-P."/>
            <person name="Eisen J.A."/>
        </authorList>
    </citation>
    <scope>NUCLEOTIDE SEQUENCE [LARGE SCALE GENOMIC DNA]</scope>
    <source>
        <strain evidence="7">DSM 14684 / CIP 108061 / JCM 11494 / NBRC 100937 / ID131577</strain>
    </source>
</reference>
<dbReference type="PANTHER" id="PTHR35005:SF1">
    <property type="entry name" value="2-AMINO-5-FORMYLAMINO-6-RIBOSYLAMINOPYRIMIDIN-4(3H)-ONE 5'-MONOPHOSPHATE DEFORMYLASE"/>
    <property type="match status" value="1"/>
</dbReference>
<dbReference type="GO" id="GO:0046872">
    <property type="term" value="F:metal ion binding"/>
    <property type="evidence" value="ECO:0007669"/>
    <property type="project" value="UniProtKB-KW"/>
</dbReference>
<keyword evidence="4" id="KW-0862">Zinc</keyword>
<evidence type="ECO:0000313" key="7">
    <source>
        <dbReference type="Proteomes" id="UP000008229"/>
    </source>
</evidence>
<dbReference type="Pfam" id="PF02633">
    <property type="entry name" value="Creatininase"/>
    <property type="match status" value="1"/>
</dbReference>
<evidence type="ECO:0000256" key="4">
    <source>
        <dbReference type="ARBA" id="ARBA00022833"/>
    </source>
</evidence>
<keyword evidence="7" id="KW-1185">Reference proteome</keyword>
<comment type="similarity">
    <text evidence="5">Belongs to the creatininase superfamily.</text>
</comment>
<dbReference type="Gene3D" id="3.40.50.10310">
    <property type="entry name" value="Creatininase"/>
    <property type="match status" value="1"/>
</dbReference>
<reference evidence="6 7" key="1">
    <citation type="journal article" date="2010" name="Stand. Genomic Sci.">
        <title>Complete genome sequence of Conexibacter woesei type strain (ID131577).</title>
        <authorList>
            <person name="Pukall R."/>
            <person name="Lapidus A."/>
            <person name="Glavina Del Rio T."/>
            <person name="Copeland A."/>
            <person name="Tice H."/>
            <person name="Cheng J.-F."/>
            <person name="Lucas S."/>
            <person name="Chen F."/>
            <person name="Nolan M."/>
            <person name="Bruce D."/>
            <person name="Goodwin L."/>
            <person name="Pitluck S."/>
            <person name="Mavromatis K."/>
            <person name="Ivanova N."/>
            <person name="Ovchinnikova G."/>
            <person name="Pati A."/>
            <person name="Chen A."/>
            <person name="Palaniappan K."/>
            <person name="Land M."/>
            <person name="Hauser L."/>
            <person name="Chang Y.-J."/>
            <person name="Jeffries C.D."/>
            <person name="Chain P."/>
            <person name="Meincke L."/>
            <person name="Sims D."/>
            <person name="Brettin T."/>
            <person name="Detter J.C."/>
            <person name="Rohde M."/>
            <person name="Goeker M."/>
            <person name="Bristow J."/>
            <person name="Eisen J.A."/>
            <person name="Markowitz V."/>
            <person name="Kyrpides N.C."/>
            <person name="Klenk H.-P."/>
            <person name="Hugenholtz P."/>
        </authorList>
    </citation>
    <scope>NUCLEOTIDE SEQUENCE [LARGE SCALE GENOMIC DNA]</scope>
    <source>
        <strain evidence="7">DSM 14684 / CIP 108061 / JCM 11494 / NBRC 100937 / ID131577</strain>
    </source>
</reference>
<gene>
    <name evidence="6" type="ordered locus">Cwoe_2211</name>
</gene>
<name>D3F5G9_CONWI</name>
<dbReference type="PANTHER" id="PTHR35005">
    <property type="entry name" value="3-DEHYDRO-SCYLLO-INOSOSE HYDROLASE"/>
    <property type="match status" value="1"/>
</dbReference>
<proteinExistence type="inferred from homology"/>
<evidence type="ECO:0000256" key="2">
    <source>
        <dbReference type="ARBA" id="ARBA00022723"/>
    </source>
</evidence>
<evidence type="ECO:0000256" key="3">
    <source>
        <dbReference type="ARBA" id="ARBA00022801"/>
    </source>
</evidence>
<protein>
    <submittedName>
        <fullName evidence="6">Creatininase</fullName>
    </submittedName>
</protein>
<dbReference type="KEGG" id="cwo:Cwoe_2211"/>
<keyword evidence="2" id="KW-0479">Metal-binding</keyword>
<dbReference type="Proteomes" id="UP000008229">
    <property type="component" value="Chromosome"/>
</dbReference>
<dbReference type="STRING" id="469383.Cwoe_2211"/>
<dbReference type="RefSeq" id="WP_012933687.1">
    <property type="nucleotide sequence ID" value="NC_013739.1"/>
</dbReference>